<evidence type="ECO:0000313" key="4">
    <source>
        <dbReference type="Proteomes" id="UP000444316"/>
    </source>
</evidence>
<evidence type="ECO:0000313" key="3">
    <source>
        <dbReference type="EMBL" id="MYN46599.1"/>
    </source>
</evidence>
<feature type="chain" id="PRO_5032834266" evidence="1">
    <location>
        <begin position="25"/>
        <end position="431"/>
    </location>
</feature>
<organism evidence="3 4">
    <name type="scientific">Duganella fentianensis</name>
    <dbReference type="NCBI Taxonomy" id="2692177"/>
    <lineage>
        <taxon>Bacteria</taxon>
        <taxon>Pseudomonadati</taxon>
        <taxon>Pseudomonadota</taxon>
        <taxon>Betaproteobacteria</taxon>
        <taxon>Burkholderiales</taxon>
        <taxon>Oxalobacteraceae</taxon>
        <taxon>Telluria group</taxon>
        <taxon>Duganella</taxon>
    </lineage>
</organism>
<dbReference type="NCBIfam" id="TIGR02595">
    <property type="entry name" value="PEP_CTERM"/>
    <property type="match status" value="1"/>
</dbReference>
<accession>A0A845I056</accession>
<dbReference type="Proteomes" id="UP000444316">
    <property type="component" value="Unassembled WGS sequence"/>
</dbReference>
<dbReference type="Gene3D" id="3.40.390.10">
    <property type="entry name" value="Collagenase (Catalytic Domain)"/>
    <property type="match status" value="1"/>
</dbReference>
<feature type="domain" description="Ice-binding protein C-terminal" evidence="2">
    <location>
        <begin position="402"/>
        <end position="426"/>
    </location>
</feature>
<dbReference type="InterPro" id="IPR013424">
    <property type="entry name" value="Ice-binding_C"/>
</dbReference>
<dbReference type="AlphaFoldDB" id="A0A845I056"/>
<dbReference type="InterPro" id="IPR024079">
    <property type="entry name" value="MetalloPept_cat_dom_sf"/>
</dbReference>
<gene>
    <name evidence="3" type="ORF">GTP23_16250</name>
</gene>
<dbReference type="GO" id="GO:0008237">
    <property type="term" value="F:metallopeptidase activity"/>
    <property type="evidence" value="ECO:0007669"/>
    <property type="project" value="InterPro"/>
</dbReference>
<proteinExistence type="predicted"/>
<keyword evidence="1" id="KW-0732">Signal</keyword>
<protein>
    <submittedName>
        <fullName evidence="3">PEP-CTERM sorting domain-containing protein</fullName>
    </submittedName>
</protein>
<comment type="caution">
    <text evidence="3">The sequence shown here is derived from an EMBL/GenBank/DDBJ whole genome shotgun (WGS) entry which is preliminary data.</text>
</comment>
<dbReference type="Pfam" id="PF07589">
    <property type="entry name" value="PEP-CTERM"/>
    <property type="match status" value="1"/>
</dbReference>
<evidence type="ECO:0000259" key="2">
    <source>
        <dbReference type="Pfam" id="PF07589"/>
    </source>
</evidence>
<feature type="signal peptide" evidence="1">
    <location>
        <begin position="1"/>
        <end position="24"/>
    </location>
</feature>
<dbReference type="SUPFAM" id="SSF55486">
    <property type="entry name" value="Metalloproteases ('zincins'), catalytic domain"/>
    <property type="match status" value="2"/>
</dbReference>
<name>A0A845I056_9BURK</name>
<evidence type="ECO:0000256" key="1">
    <source>
        <dbReference type="SAM" id="SignalP"/>
    </source>
</evidence>
<dbReference type="NCBIfam" id="NF038122">
    <property type="entry name" value="metallo_LGF"/>
    <property type="match status" value="1"/>
</dbReference>
<dbReference type="EMBL" id="WWCL01000003">
    <property type="protein sequence ID" value="MYN46599.1"/>
    <property type="molecule type" value="Genomic_DNA"/>
</dbReference>
<sequence length="431" mass="44696">MKKTLVKSVAAAAVAAAMAVPASAANIVLIDSTNSFATAPHGAEALFAFQKAANYWNKTLSNDATIRIDIKFASLGAGILGSTGSNTNGVSVADVYQGLKTTGTSALDQIAVAHLPTLANGTDLAMRVNAYADAANKIGVDPSVTSRISNGSNGINQYLDVNTAVLKAMGMGASYQDSYAARKTDASITFSSNFAFDFNPTDGIASGKYDFTAVAVHELGHALGFVSGVDTFDLVGGKGPYAAQFSSGAFGTKNIDDWAIGSTLDLFRYGSGVDGGGRYLQWGANKTAFFSIDGGASVFNLPDVAQEAAFFSTGRYNGDGQQASHWADNKAVLDLGGSCYLSTRQIGVMDPTIAACAGGSVSQNDLAAFDAMGWNLNQNILNNPTYNKTTAEIYAMDGLAQAVPEPETYAMLLAGLGITGFAARRRKAKQA</sequence>
<keyword evidence="4" id="KW-1185">Reference proteome</keyword>
<reference evidence="3" key="1">
    <citation type="submission" date="2019-12" db="EMBL/GenBank/DDBJ databases">
        <title>Novel species isolated from a subtropical stream in China.</title>
        <authorList>
            <person name="Lu H."/>
        </authorList>
    </citation>
    <scope>NUCLEOTIDE SEQUENCE [LARGE SCALE GENOMIC DNA]</scope>
    <source>
        <strain evidence="3">FT93W</strain>
    </source>
</reference>